<keyword evidence="2" id="KW-1185">Reference proteome</keyword>
<sequence length="222" mass="24987">MTQPTAITTAITNLKEAQERFNLQLAESADFFIEWFTELPGLTHAETAALDRLKQRYQYYAADGSITEGTVDVILVSPLLELLGLCDPPYKIRAEKYVQIEIEDGDRRLQGLIDVLVVQDQLWLVLIESKRFGFSVLQALPQTLAYLSAAPQSDRPVYGLITTGEDYLFVKLDGRSRQYDLSDKFTLTTRRDNQLYTVAQVIKRLMHASGSPATESNGYSKG</sequence>
<dbReference type="GO" id="GO:0004519">
    <property type="term" value="F:endonuclease activity"/>
    <property type="evidence" value="ECO:0007669"/>
    <property type="project" value="UniProtKB-KW"/>
</dbReference>
<gene>
    <name evidence="1" type="ORF">HPC62_15910</name>
</gene>
<name>A0A6M8BGP2_9CYAN</name>
<keyword evidence="1" id="KW-0540">Nuclease</keyword>
<dbReference type="EMBL" id="CP053661">
    <property type="protein sequence ID" value="QKD83486.1"/>
    <property type="molecule type" value="Genomic_DNA"/>
</dbReference>
<dbReference type="RefSeq" id="WP_172357245.1">
    <property type="nucleotide sequence ID" value="NZ_CP053661.1"/>
</dbReference>
<evidence type="ECO:0000313" key="2">
    <source>
        <dbReference type="Proteomes" id="UP000505210"/>
    </source>
</evidence>
<organism evidence="1 2">
    <name type="scientific">Thermoleptolyngbya sichuanensis A183</name>
    <dbReference type="NCBI Taxonomy" id="2737172"/>
    <lineage>
        <taxon>Bacteria</taxon>
        <taxon>Bacillati</taxon>
        <taxon>Cyanobacteriota</taxon>
        <taxon>Cyanophyceae</taxon>
        <taxon>Oculatellales</taxon>
        <taxon>Oculatellaceae</taxon>
        <taxon>Thermoleptolyngbya</taxon>
        <taxon>Thermoleptolyngbya sichuanensis</taxon>
    </lineage>
</organism>
<protein>
    <submittedName>
        <fullName evidence="1">Type I restriction endonuclease subunit R</fullName>
    </submittedName>
</protein>
<dbReference type="Proteomes" id="UP000505210">
    <property type="component" value="Chromosome"/>
</dbReference>
<reference evidence="1 2" key="1">
    <citation type="submission" date="2020-05" db="EMBL/GenBank/DDBJ databases">
        <title>Complete genome sequence of of a novel Thermoleptolyngbya strain isolated from hot springs of Ganzi, Sichuan China.</title>
        <authorList>
            <person name="Tang J."/>
            <person name="Daroch M."/>
            <person name="Li L."/>
            <person name="Waleron K."/>
            <person name="Waleron M."/>
            <person name="Waleron M."/>
        </authorList>
    </citation>
    <scope>NUCLEOTIDE SEQUENCE [LARGE SCALE GENOMIC DNA]</scope>
    <source>
        <strain evidence="1 2">PKUAC-SCTA183</strain>
    </source>
</reference>
<evidence type="ECO:0000313" key="1">
    <source>
        <dbReference type="EMBL" id="QKD83486.1"/>
    </source>
</evidence>
<accession>A0A6M8BGP2</accession>
<dbReference type="AlphaFoldDB" id="A0A6M8BGP2"/>
<keyword evidence="1" id="KW-0255">Endonuclease</keyword>
<keyword evidence="1" id="KW-0378">Hydrolase</keyword>
<dbReference type="KEGG" id="theu:HPC62_15910"/>
<proteinExistence type="predicted"/>